<gene>
    <name evidence="2" type="ORF">AURDEDRAFT_117191</name>
</gene>
<feature type="region of interest" description="Disordered" evidence="1">
    <location>
        <begin position="105"/>
        <end position="175"/>
    </location>
</feature>
<name>J0LFF5_AURST</name>
<dbReference type="AlphaFoldDB" id="J0LFF5"/>
<accession>J0LFF5</accession>
<evidence type="ECO:0000313" key="3">
    <source>
        <dbReference type="Proteomes" id="UP000006514"/>
    </source>
</evidence>
<keyword evidence="3" id="KW-1185">Reference proteome</keyword>
<dbReference type="InParanoid" id="J0LFF5"/>
<protein>
    <submittedName>
        <fullName evidence="2">Uncharacterized protein</fullName>
    </submittedName>
</protein>
<dbReference type="EMBL" id="JH687873">
    <property type="protein sequence ID" value="EJD36006.1"/>
    <property type="molecule type" value="Genomic_DNA"/>
</dbReference>
<feature type="compositionally biased region" description="Gly residues" evidence="1">
    <location>
        <begin position="157"/>
        <end position="166"/>
    </location>
</feature>
<feature type="compositionally biased region" description="Acidic residues" evidence="1">
    <location>
        <begin position="121"/>
        <end position="130"/>
    </location>
</feature>
<evidence type="ECO:0000313" key="2">
    <source>
        <dbReference type="EMBL" id="EJD36006.1"/>
    </source>
</evidence>
<organism evidence="2 3">
    <name type="scientific">Auricularia subglabra (strain TFB-10046 / SS5)</name>
    <name type="common">White-rot fungus</name>
    <name type="synonym">Auricularia delicata (strain TFB10046)</name>
    <dbReference type="NCBI Taxonomy" id="717982"/>
    <lineage>
        <taxon>Eukaryota</taxon>
        <taxon>Fungi</taxon>
        <taxon>Dikarya</taxon>
        <taxon>Basidiomycota</taxon>
        <taxon>Agaricomycotina</taxon>
        <taxon>Agaricomycetes</taxon>
        <taxon>Auriculariales</taxon>
        <taxon>Auriculariaceae</taxon>
        <taxon>Auricularia</taxon>
    </lineage>
</organism>
<dbReference type="Proteomes" id="UP000006514">
    <property type="component" value="Unassembled WGS sequence"/>
</dbReference>
<dbReference type="KEGG" id="adl:AURDEDRAFT_117191"/>
<proteinExistence type="predicted"/>
<sequence length="225" mass="25334">MDAGEAFILATDDSFLRDGDIPQPVGASCGELLWQPRPQPTGPTNTFIWQTLPARMTRLQMSARPNERARFLDPASAPLPSARAVNYVYVSRMLTRYLDKDGSAVNRLSRPVRRSRRPPPPEDEHDEEDDVARRLSNKQRFENAAWHGRSNRSEGSRGSGRSGGSHGPATSGPGDMESFELLFRLTHGGRYLDYYDEQQKVVEAEKARAIDRWRLSLPKVDRGEV</sequence>
<evidence type="ECO:0000256" key="1">
    <source>
        <dbReference type="SAM" id="MobiDB-lite"/>
    </source>
</evidence>
<reference evidence="3" key="1">
    <citation type="journal article" date="2012" name="Science">
        <title>The Paleozoic origin of enzymatic lignin decomposition reconstructed from 31 fungal genomes.</title>
        <authorList>
            <person name="Floudas D."/>
            <person name="Binder M."/>
            <person name="Riley R."/>
            <person name="Barry K."/>
            <person name="Blanchette R.A."/>
            <person name="Henrissat B."/>
            <person name="Martinez A.T."/>
            <person name="Otillar R."/>
            <person name="Spatafora J.W."/>
            <person name="Yadav J.S."/>
            <person name="Aerts A."/>
            <person name="Benoit I."/>
            <person name="Boyd A."/>
            <person name="Carlson A."/>
            <person name="Copeland A."/>
            <person name="Coutinho P.M."/>
            <person name="de Vries R.P."/>
            <person name="Ferreira P."/>
            <person name="Findley K."/>
            <person name="Foster B."/>
            <person name="Gaskell J."/>
            <person name="Glotzer D."/>
            <person name="Gorecki P."/>
            <person name="Heitman J."/>
            <person name="Hesse C."/>
            <person name="Hori C."/>
            <person name="Igarashi K."/>
            <person name="Jurgens J.A."/>
            <person name="Kallen N."/>
            <person name="Kersten P."/>
            <person name="Kohler A."/>
            <person name="Kuees U."/>
            <person name="Kumar T.K.A."/>
            <person name="Kuo A."/>
            <person name="LaButti K."/>
            <person name="Larrondo L.F."/>
            <person name="Lindquist E."/>
            <person name="Ling A."/>
            <person name="Lombard V."/>
            <person name="Lucas S."/>
            <person name="Lundell T."/>
            <person name="Martin R."/>
            <person name="McLaughlin D.J."/>
            <person name="Morgenstern I."/>
            <person name="Morin E."/>
            <person name="Murat C."/>
            <person name="Nagy L.G."/>
            <person name="Nolan M."/>
            <person name="Ohm R.A."/>
            <person name="Patyshakuliyeva A."/>
            <person name="Rokas A."/>
            <person name="Ruiz-Duenas F.J."/>
            <person name="Sabat G."/>
            <person name="Salamov A."/>
            <person name="Samejima M."/>
            <person name="Schmutz J."/>
            <person name="Slot J.C."/>
            <person name="St John F."/>
            <person name="Stenlid J."/>
            <person name="Sun H."/>
            <person name="Sun S."/>
            <person name="Syed K."/>
            <person name="Tsang A."/>
            <person name="Wiebenga A."/>
            <person name="Young D."/>
            <person name="Pisabarro A."/>
            <person name="Eastwood D.C."/>
            <person name="Martin F."/>
            <person name="Cullen D."/>
            <person name="Grigoriev I.V."/>
            <person name="Hibbett D.S."/>
        </authorList>
    </citation>
    <scope>NUCLEOTIDE SEQUENCE [LARGE SCALE GENOMIC DNA]</scope>
    <source>
        <strain evidence="3">TFB10046</strain>
    </source>
</reference>